<dbReference type="AlphaFoldDB" id="A0A1T4PU60"/>
<dbReference type="Proteomes" id="UP000191153">
    <property type="component" value="Unassembled WGS sequence"/>
</dbReference>
<dbReference type="EMBL" id="FUWX01000016">
    <property type="protein sequence ID" value="SJZ94979.1"/>
    <property type="molecule type" value="Genomic_DNA"/>
</dbReference>
<name>A0A1T4PU60_9FUSO</name>
<dbReference type="Gene3D" id="6.20.150.10">
    <property type="match status" value="1"/>
</dbReference>
<protein>
    <submittedName>
        <fullName evidence="1">Phage baseplate assembly protein V</fullName>
    </submittedName>
</protein>
<evidence type="ECO:0000313" key="1">
    <source>
        <dbReference type="EMBL" id="SJZ94979.1"/>
    </source>
</evidence>
<keyword evidence="2" id="KW-1185">Reference proteome</keyword>
<gene>
    <name evidence="1" type="ORF">SAMN02745174_02039</name>
</gene>
<dbReference type="RefSeq" id="WP_159443616.1">
    <property type="nucleotide sequence ID" value="NZ_FUWX01000016.1"/>
</dbReference>
<dbReference type="NCBIfam" id="TIGR01644">
    <property type="entry name" value="phage_P2_V"/>
    <property type="match status" value="1"/>
</dbReference>
<dbReference type="OrthoDB" id="92454at2"/>
<sequence length="177" mass="19043">MGLARIEFGEITTINPIKSTAKVKLPELDGKTTGDLFVLVPLANEDKDFKVLAPGSLVVCLFMESTLERGFILGTFFNDKYKTPSGADKDKRILLYPGGAKIEIDKSAGVLNLDIVKTLNINVQNVNVTSTDVVFNAKNINLNGKVTTNDLKVNENLNVGGNTTTQGTTITNGGRVL</sequence>
<organism evidence="1 2">
    <name type="scientific">Cetobacterium ceti</name>
    <dbReference type="NCBI Taxonomy" id="180163"/>
    <lineage>
        <taxon>Bacteria</taxon>
        <taxon>Fusobacteriati</taxon>
        <taxon>Fusobacteriota</taxon>
        <taxon>Fusobacteriia</taxon>
        <taxon>Fusobacteriales</taxon>
        <taxon>Fusobacteriaceae</taxon>
        <taxon>Cetobacterium</taxon>
    </lineage>
</organism>
<dbReference type="Gene3D" id="2.40.50.230">
    <property type="entry name" value="Gp5 N-terminal domain"/>
    <property type="match status" value="1"/>
</dbReference>
<dbReference type="STRING" id="180163.SAMN02745174_02039"/>
<accession>A0A1T4PU60</accession>
<reference evidence="1 2" key="1">
    <citation type="submission" date="2017-02" db="EMBL/GenBank/DDBJ databases">
        <authorList>
            <person name="Peterson S.W."/>
        </authorList>
    </citation>
    <scope>NUCLEOTIDE SEQUENCE [LARGE SCALE GENOMIC DNA]</scope>
    <source>
        <strain evidence="1 2">ATCC 700028</strain>
    </source>
</reference>
<proteinExistence type="predicted"/>
<dbReference type="InterPro" id="IPR037026">
    <property type="entry name" value="Vgr_OB-fold_dom_sf"/>
</dbReference>
<evidence type="ECO:0000313" key="2">
    <source>
        <dbReference type="Proteomes" id="UP000191153"/>
    </source>
</evidence>
<dbReference type="InterPro" id="IPR013046">
    <property type="entry name" value="GpV/Gp45"/>
</dbReference>